<evidence type="ECO:0000313" key="2">
    <source>
        <dbReference type="Proteomes" id="UP000738349"/>
    </source>
</evidence>
<keyword evidence="2" id="KW-1185">Reference proteome</keyword>
<dbReference type="AlphaFoldDB" id="A0A9P9DYX1"/>
<proteinExistence type="predicted"/>
<reference evidence="1" key="1">
    <citation type="journal article" date="2021" name="Nat. Commun.">
        <title>Genetic determinants of endophytism in the Arabidopsis root mycobiome.</title>
        <authorList>
            <person name="Mesny F."/>
            <person name="Miyauchi S."/>
            <person name="Thiergart T."/>
            <person name="Pickel B."/>
            <person name="Atanasova L."/>
            <person name="Karlsson M."/>
            <person name="Huettel B."/>
            <person name="Barry K.W."/>
            <person name="Haridas S."/>
            <person name="Chen C."/>
            <person name="Bauer D."/>
            <person name="Andreopoulos W."/>
            <person name="Pangilinan J."/>
            <person name="LaButti K."/>
            <person name="Riley R."/>
            <person name="Lipzen A."/>
            <person name="Clum A."/>
            <person name="Drula E."/>
            <person name="Henrissat B."/>
            <person name="Kohler A."/>
            <person name="Grigoriev I.V."/>
            <person name="Martin F.M."/>
            <person name="Hacquard S."/>
        </authorList>
    </citation>
    <scope>NUCLEOTIDE SEQUENCE</scope>
    <source>
        <strain evidence="1">MPI-CAGE-AT-0147</strain>
    </source>
</reference>
<evidence type="ECO:0000313" key="1">
    <source>
        <dbReference type="EMBL" id="KAH7127589.1"/>
    </source>
</evidence>
<organism evidence="1 2">
    <name type="scientific">Dactylonectria macrodidyma</name>
    <dbReference type="NCBI Taxonomy" id="307937"/>
    <lineage>
        <taxon>Eukaryota</taxon>
        <taxon>Fungi</taxon>
        <taxon>Dikarya</taxon>
        <taxon>Ascomycota</taxon>
        <taxon>Pezizomycotina</taxon>
        <taxon>Sordariomycetes</taxon>
        <taxon>Hypocreomycetidae</taxon>
        <taxon>Hypocreales</taxon>
        <taxon>Nectriaceae</taxon>
        <taxon>Dactylonectria</taxon>
    </lineage>
</organism>
<dbReference type="EMBL" id="JAGMUV010000019">
    <property type="protein sequence ID" value="KAH7127589.1"/>
    <property type="molecule type" value="Genomic_DNA"/>
</dbReference>
<dbReference type="OrthoDB" id="427518at2759"/>
<accession>A0A9P9DYX1</accession>
<sequence length="254" mass="28631">MAWKRFSIDQAEAVSHGLEDEYLRLRIAQSKSFISRISGDMEDAASSLGDLSQFRVESLMNRRIHAAIGQAAIQQSLNYILVDELSPAKAVVEGWSPVDQNPSSLEKAVPVRKHMMLARVLRPRGLFGESLLHSITAHEILSQFESLFFDEHLGDPVSNHADTLRELNDPWSAENMLRQEIALQDQSGVSSSKLHLQLSVAEALFAQERLEEAKLLCLYVGSRPDLLKLEKLRLHITMAKIHHIHAEYEEALPH</sequence>
<comment type="caution">
    <text evidence="1">The sequence shown here is derived from an EMBL/GenBank/DDBJ whole genome shotgun (WGS) entry which is preliminary data.</text>
</comment>
<protein>
    <submittedName>
        <fullName evidence="1">Uncharacterized protein</fullName>
    </submittedName>
</protein>
<dbReference type="Proteomes" id="UP000738349">
    <property type="component" value="Unassembled WGS sequence"/>
</dbReference>
<name>A0A9P9DYX1_9HYPO</name>
<gene>
    <name evidence="1" type="ORF">EDB81DRAFT_889385</name>
</gene>